<dbReference type="AlphaFoldDB" id="A0A0E9UQE1"/>
<reference evidence="1" key="2">
    <citation type="journal article" date="2015" name="Fish Shellfish Immunol.">
        <title>Early steps in the European eel (Anguilla anguilla)-Vibrio vulnificus interaction in the gills: Role of the RtxA13 toxin.</title>
        <authorList>
            <person name="Callol A."/>
            <person name="Pajuelo D."/>
            <person name="Ebbesson L."/>
            <person name="Teles M."/>
            <person name="MacKenzie S."/>
            <person name="Amaro C."/>
        </authorList>
    </citation>
    <scope>NUCLEOTIDE SEQUENCE</scope>
</reference>
<organism evidence="1">
    <name type="scientific">Anguilla anguilla</name>
    <name type="common">European freshwater eel</name>
    <name type="synonym">Muraena anguilla</name>
    <dbReference type="NCBI Taxonomy" id="7936"/>
    <lineage>
        <taxon>Eukaryota</taxon>
        <taxon>Metazoa</taxon>
        <taxon>Chordata</taxon>
        <taxon>Craniata</taxon>
        <taxon>Vertebrata</taxon>
        <taxon>Euteleostomi</taxon>
        <taxon>Actinopterygii</taxon>
        <taxon>Neopterygii</taxon>
        <taxon>Teleostei</taxon>
        <taxon>Anguilliformes</taxon>
        <taxon>Anguillidae</taxon>
        <taxon>Anguilla</taxon>
    </lineage>
</organism>
<protein>
    <submittedName>
        <fullName evidence="1">Uncharacterized protein</fullName>
    </submittedName>
</protein>
<evidence type="ECO:0000313" key="1">
    <source>
        <dbReference type="EMBL" id="JAH68079.1"/>
    </source>
</evidence>
<dbReference type="EMBL" id="GBXM01040498">
    <property type="protein sequence ID" value="JAH68079.1"/>
    <property type="molecule type" value="Transcribed_RNA"/>
</dbReference>
<sequence length="57" mass="6315">MMLSRYREALEDSQQAVRLDDCFMKGSSARGEVPLVSGKLQGCQPLLPESSRTGTRQ</sequence>
<reference evidence="1" key="1">
    <citation type="submission" date="2014-11" db="EMBL/GenBank/DDBJ databases">
        <authorList>
            <person name="Amaro Gonzalez C."/>
        </authorList>
    </citation>
    <scope>NUCLEOTIDE SEQUENCE</scope>
</reference>
<name>A0A0E9UQE1_ANGAN</name>
<accession>A0A0E9UQE1</accession>
<proteinExistence type="predicted"/>